<dbReference type="Gene3D" id="3.30.1330.90">
    <property type="entry name" value="D-3-phosphoglycerate dehydrogenase, domain 3"/>
    <property type="match status" value="1"/>
</dbReference>
<dbReference type="Pfam" id="PF00389">
    <property type="entry name" value="2-Hacid_dh"/>
    <property type="match status" value="1"/>
</dbReference>
<evidence type="ECO:0000256" key="1">
    <source>
        <dbReference type="ARBA" id="ARBA00004229"/>
    </source>
</evidence>
<evidence type="ECO:0000256" key="3">
    <source>
        <dbReference type="ARBA" id="ARBA00005854"/>
    </source>
</evidence>
<dbReference type="PANTHER" id="PTHR42938:SF20">
    <property type="entry name" value="D-3-PHOSPHOGLYCERATE DEHYDROGENASE"/>
    <property type="match status" value="1"/>
</dbReference>
<dbReference type="CDD" id="cd12173">
    <property type="entry name" value="PGDH_4"/>
    <property type="match status" value="1"/>
</dbReference>
<dbReference type="GO" id="GO:0051287">
    <property type="term" value="F:NAD binding"/>
    <property type="evidence" value="ECO:0007669"/>
    <property type="project" value="UniProtKB-UniRule"/>
</dbReference>
<accession>R7WC57</accession>
<organism evidence="11">
    <name type="scientific">Aegilops tauschii</name>
    <name type="common">Tausch's goatgrass</name>
    <name type="synonym">Aegilops squarrosa</name>
    <dbReference type="NCBI Taxonomy" id="37682"/>
    <lineage>
        <taxon>Eukaryota</taxon>
        <taxon>Viridiplantae</taxon>
        <taxon>Streptophyta</taxon>
        <taxon>Embryophyta</taxon>
        <taxon>Tracheophyta</taxon>
        <taxon>Spermatophyta</taxon>
        <taxon>Magnoliopsida</taxon>
        <taxon>Liliopsida</taxon>
        <taxon>Poales</taxon>
        <taxon>Poaceae</taxon>
        <taxon>BOP clade</taxon>
        <taxon>Pooideae</taxon>
        <taxon>Triticodae</taxon>
        <taxon>Triticeae</taxon>
        <taxon>Triticinae</taxon>
        <taxon>Aegilops</taxon>
    </lineage>
</organism>
<evidence type="ECO:0000256" key="4">
    <source>
        <dbReference type="ARBA" id="ARBA00022528"/>
    </source>
</evidence>
<evidence type="ECO:0000256" key="5">
    <source>
        <dbReference type="ARBA" id="ARBA00022640"/>
    </source>
</evidence>
<dbReference type="PANTHER" id="PTHR42938">
    <property type="entry name" value="FORMATE DEHYDROGENASE 1"/>
    <property type="match status" value="1"/>
</dbReference>
<keyword evidence="10" id="KW-0718">Serine biosynthesis</keyword>
<dbReference type="PROSITE" id="PS00065">
    <property type="entry name" value="D_2_HYDROXYACID_DH_1"/>
    <property type="match status" value="1"/>
</dbReference>
<dbReference type="PROSITE" id="PS00671">
    <property type="entry name" value="D_2_HYDROXYACID_DH_3"/>
    <property type="match status" value="1"/>
</dbReference>
<evidence type="ECO:0000256" key="10">
    <source>
        <dbReference type="RuleBase" id="RU363003"/>
    </source>
</evidence>
<proteinExistence type="inferred from homology"/>
<comment type="subcellular location">
    <subcellularLocation>
        <location evidence="1">Plastid</location>
        <location evidence="1">Chloroplast</location>
    </subcellularLocation>
</comment>
<evidence type="ECO:0000313" key="11">
    <source>
        <dbReference type="EnsemblPlants" id="EMT20202"/>
    </source>
</evidence>
<evidence type="ECO:0000256" key="8">
    <source>
        <dbReference type="ARBA" id="ARBA00023027"/>
    </source>
</evidence>
<dbReference type="SUPFAM" id="SSF55021">
    <property type="entry name" value="ACT-like"/>
    <property type="match status" value="1"/>
</dbReference>
<dbReference type="EC" id="1.1.1.95" evidence="10"/>
<dbReference type="PROSITE" id="PS00670">
    <property type="entry name" value="D_2_HYDROXYACID_DH_2"/>
    <property type="match status" value="1"/>
</dbReference>
<dbReference type="FunFam" id="3.40.50.720:FF:000021">
    <property type="entry name" value="D-3-phosphoglycerate dehydrogenase"/>
    <property type="match status" value="1"/>
</dbReference>
<keyword evidence="10" id="KW-0028">Amino-acid biosynthesis</keyword>
<dbReference type="GO" id="GO:0009570">
    <property type="term" value="C:chloroplast stroma"/>
    <property type="evidence" value="ECO:0007669"/>
    <property type="project" value="TreeGrafter"/>
</dbReference>
<comment type="catalytic activity">
    <reaction evidence="9 10">
        <text>(2R)-3-phosphoglycerate + NAD(+) = 3-phosphooxypyruvate + NADH + H(+)</text>
        <dbReference type="Rhea" id="RHEA:12641"/>
        <dbReference type="ChEBI" id="CHEBI:15378"/>
        <dbReference type="ChEBI" id="CHEBI:18110"/>
        <dbReference type="ChEBI" id="CHEBI:57540"/>
        <dbReference type="ChEBI" id="CHEBI:57945"/>
        <dbReference type="ChEBI" id="CHEBI:58272"/>
        <dbReference type="EC" id="1.1.1.95"/>
    </reaction>
</comment>
<dbReference type="InterPro" id="IPR036291">
    <property type="entry name" value="NAD(P)-bd_dom_sf"/>
</dbReference>
<dbReference type="SUPFAM" id="SSF143548">
    <property type="entry name" value="Serine metabolism enzymes domain"/>
    <property type="match status" value="1"/>
</dbReference>
<dbReference type="Gene3D" id="3.30.70.260">
    <property type="match status" value="1"/>
</dbReference>
<keyword evidence="4" id="KW-0150">Chloroplast</keyword>
<dbReference type="InterPro" id="IPR029753">
    <property type="entry name" value="D-isomer_DH_CS"/>
</dbReference>
<dbReference type="UniPathway" id="UPA00135">
    <property type="reaction ID" value="UER00196"/>
</dbReference>
<dbReference type="InterPro" id="IPR006140">
    <property type="entry name" value="D-isomer_DH_NAD-bd"/>
</dbReference>
<keyword evidence="6" id="KW-0809">Transit peptide</keyword>
<dbReference type="AlphaFoldDB" id="R7WC57"/>
<comment type="pathway">
    <text evidence="2 10">Amino-acid biosynthesis; L-serine biosynthesis; L-serine from 3-phospho-D-glycerate: step 1/3.</text>
</comment>
<name>R7WC57_AEGTA</name>
<sequence>MATGTEAAHDLGGTVGCWGVYHGLGCQWLLGGSEERLHRIVVGVGVVFCGRRWQRCQGAVEFADVTTHHPEHLFVIFNQSADHVNAIRHNSIRVDGTVFNIASWHEHDHAGFGNFNLHARVVIEKVPMQYWSLEGVEEILRDKVRVDCLDRTLEHGHAKTFVCWLWAWDIAHIPTKHMLWVLPRGAGRVEEMQGFLPPDRRVARPPGATRLGEAGLDVLRQFADVECAYGMSPAELLAKVAQFDALIVRSGTKVTREVLEAGRGRLRVVGRAGVGIDNVDLQAATEAGCLVVNAPTANTVAAAEHGIALLACMARNVSQADAALKAGSMLESNGCINEGKWQRAKYVGVSLVGKTLAIMGFGKVGSEVARRAKGLGMHVIAHDPYAPADKARAIGAELVSFEEAIAKADFISLHMPLTPATSKVFNDESFGKMKTGVRIINVARGGVIDEDALVRALDSGKVAQAALDVFTVEPPAKDSKLVLHENVTVTPHLGASTVEAQEGVAIEIAEAVGGALRGELAATAVNAPMVPAEVLSVLAPYVSLAEKLGRLAVQLVAGESGIKGVKVVYTSARDPDDLDTRLLRAMVTKGIVEPVSSTFVNLVNADYTAKQRGLRIAEERVSHDNAAAEAPLESIQVRLSHVQSKFAGAISDGGDIVVVGRVKYGVPHLTVVGPYEVDVSLEGNLILCRQIDQPGMIGKVGNILGQRNVNVSFMSVGRTSRGKQAIMAIGVDEEPDKKTLEKIGAIPAVEEFVFLEL</sequence>
<dbReference type="InterPro" id="IPR006139">
    <property type="entry name" value="D-isomer_2_OHA_DH_cat_dom"/>
</dbReference>
<keyword evidence="5" id="KW-0934">Plastid</keyword>
<dbReference type="InterPro" id="IPR015878">
    <property type="entry name" value="Ado_hCys_hydrolase_NAD-bd"/>
</dbReference>
<protein>
    <recommendedName>
        <fullName evidence="10">D-3-phosphoglycerate dehydrogenase</fullName>
        <ecNumber evidence="10">1.1.1.95</ecNumber>
    </recommendedName>
</protein>
<dbReference type="FunFam" id="3.30.70.260:FF:000008">
    <property type="entry name" value="D-3-phosphoglycerate dehydrogenase, chloroplastic"/>
    <property type="match status" value="1"/>
</dbReference>
<evidence type="ECO:0000256" key="2">
    <source>
        <dbReference type="ARBA" id="ARBA00005216"/>
    </source>
</evidence>
<comment type="similarity">
    <text evidence="3 10">Belongs to the D-isomer specific 2-hydroxyacid dehydrogenase family.</text>
</comment>
<dbReference type="GO" id="GO:0004617">
    <property type="term" value="F:phosphoglycerate dehydrogenase activity"/>
    <property type="evidence" value="ECO:0007669"/>
    <property type="project" value="UniProtKB-EC"/>
</dbReference>
<dbReference type="FunFam" id="3.40.50.720:FF:000616">
    <property type="entry name" value="D-3-phosphoglycerate dehydrogenase 2 chloroplastic"/>
    <property type="match status" value="1"/>
</dbReference>
<dbReference type="InterPro" id="IPR045865">
    <property type="entry name" value="ACT-like_dom_sf"/>
</dbReference>
<dbReference type="InterPro" id="IPR045626">
    <property type="entry name" value="PGDH_ASB_dom"/>
</dbReference>
<dbReference type="PROSITE" id="PS51671">
    <property type="entry name" value="ACT"/>
    <property type="match status" value="1"/>
</dbReference>
<evidence type="ECO:0000256" key="6">
    <source>
        <dbReference type="ARBA" id="ARBA00022946"/>
    </source>
</evidence>
<dbReference type="Pfam" id="PF01842">
    <property type="entry name" value="ACT"/>
    <property type="match status" value="1"/>
</dbReference>
<dbReference type="CDD" id="cd04902">
    <property type="entry name" value="ACT_3PGDH-xct"/>
    <property type="match status" value="1"/>
</dbReference>
<dbReference type="FunFam" id="3.30.1330.90:FF:000003">
    <property type="entry name" value="D-3-phosphoglycerate dehydrogenase"/>
    <property type="match status" value="1"/>
</dbReference>
<dbReference type="SMART" id="SM00997">
    <property type="entry name" value="AdoHcyase_NAD"/>
    <property type="match status" value="1"/>
</dbReference>
<dbReference type="InterPro" id="IPR029009">
    <property type="entry name" value="ASB_dom_sf"/>
</dbReference>
<keyword evidence="8 10" id="KW-0520">NAD</keyword>
<dbReference type="Gene3D" id="3.40.50.720">
    <property type="entry name" value="NAD(P)-binding Rossmann-like Domain"/>
    <property type="match status" value="2"/>
</dbReference>
<evidence type="ECO:0000256" key="7">
    <source>
        <dbReference type="ARBA" id="ARBA00023002"/>
    </source>
</evidence>
<dbReference type="InterPro" id="IPR029752">
    <property type="entry name" value="D-isomer_DH_CS1"/>
</dbReference>
<dbReference type="EnsemblPlants" id="EMT20202">
    <property type="protein sequence ID" value="EMT20202"/>
    <property type="gene ID" value="F775_21708"/>
</dbReference>
<evidence type="ECO:0000256" key="9">
    <source>
        <dbReference type="ARBA" id="ARBA00048731"/>
    </source>
</evidence>
<keyword evidence="7 10" id="KW-0560">Oxidoreductase</keyword>
<dbReference type="GO" id="GO:0006564">
    <property type="term" value="P:L-serine biosynthetic process"/>
    <property type="evidence" value="ECO:0007669"/>
    <property type="project" value="UniProtKB-KW"/>
</dbReference>
<reference evidence="11" key="1">
    <citation type="submission" date="2015-06" db="UniProtKB">
        <authorList>
            <consortium name="EnsemblPlants"/>
        </authorList>
    </citation>
    <scope>IDENTIFICATION</scope>
</reference>
<dbReference type="NCBIfam" id="TIGR01327">
    <property type="entry name" value="PGDH"/>
    <property type="match status" value="1"/>
</dbReference>
<dbReference type="InterPro" id="IPR002912">
    <property type="entry name" value="ACT_dom"/>
</dbReference>
<dbReference type="Pfam" id="PF02826">
    <property type="entry name" value="2-Hacid_dh_C"/>
    <property type="match status" value="1"/>
</dbReference>
<dbReference type="InterPro" id="IPR006236">
    <property type="entry name" value="PGDH"/>
</dbReference>
<dbReference type="SUPFAM" id="SSF52283">
    <property type="entry name" value="Formate/glycerate dehydrogenase catalytic domain-like"/>
    <property type="match status" value="1"/>
</dbReference>
<dbReference type="Pfam" id="PF19304">
    <property type="entry name" value="PGDH_inter"/>
    <property type="match status" value="1"/>
</dbReference>
<dbReference type="SUPFAM" id="SSF51735">
    <property type="entry name" value="NAD(P)-binding Rossmann-fold domains"/>
    <property type="match status" value="1"/>
</dbReference>